<feature type="transmembrane region" description="Helical" evidence="3">
    <location>
        <begin position="364"/>
        <end position="388"/>
    </location>
</feature>
<evidence type="ECO:0008006" key="5">
    <source>
        <dbReference type="Google" id="ProtNLM"/>
    </source>
</evidence>
<accession>A0AAU7KM27</accession>
<proteinExistence type="predicted"/>
<dbReference type="AlphaFoldDB" id="A0AAU7KM27"/>
<dbReference type="EMBL" id="CP098827">
    <property type="protein sequence ID" value="XBO72479.1"/>
    <property type="molecule type" value="Genomic_DNA"/>
</dbReference>
<feature type="transmembrane region" description="Helical" evidence="3">
    <location>
        <begin position="128"/>
        <end position="146"/>
    </location>
</feature>
<feature type="transmembrane region" description="Helical" evidence="3">
    <location>
        <begin position="158"/>
        <end position="179"/>
    </location>
</feature>
<evidence type="ECO:0000313" key="4">
    <source>
        <dbReference type="EMBL" id="XBO72479.1"/>
    </source>
</evidence>
<feature type="coiled-coil region" evidence="1">
    <location>
        <begin position="283"/>
        <end position="317"/>
    </location>
</feature>
<keyword evidence="3" id="KW-0472">Membrane</keyword>
<gene>
    <name evidence="4" type="ORF">NFG58_07180</name>
</gene>
<feature type="region of interest" description="Disordered" evidence="2">
    <location>
        <begin position="405"/>
        <end position="425"/>
    </location>
</feature>
<evidence type="ECO:0000256" key="1">
    <source>
        <dbReference type="SAM" id="Coils"/>
    </source>
</evidence>
<protein>
    <recommendedName>
        <fullName evidence="5">DUF4349 domain-containing protein</fullName>
    </recommendedName>
</protein>
<feature type="transmembrane region" description="Helical" evidence="3">
    <location>
        <begin position="25"/>
        <end position="42"/>
    </location>
</feature>
<keyword evidence="1" id="KW-0175">Coiled coil</keyword>
<evidence type="ECO:0000256" key="3">
    <source>
        <dbReference type="SAM" id="Phobius"/>
    </source>
</evidence>
<feature type="coiled-coil region" evidence="1">
    <location>
        <begin position="219"/>
        <end position="253"/>
    </location>
</feature>
<evidence type="ECO:0000256" key="2">
    <source>
        <dbReference type="SAM" id="MobiDB-lite"/>
    </source>
</evidence>
<keyword evidence="3" id="KW-0812">Transmembrane</keyword>
<dbReference type="RefSeq" id="WP_348827869.1">
    <property type="nucleotide sequence ID" value="NZ_CP098827.1"/>
</dbReference>
<sequence length="425" mass="46799">MSDSAPTSSETPPTAKRRLSPSRRLKVLLTLAIVAVMALSWLDVLDRATQRQVEGATTQALLAFAAARGLNAGISVLQSTEMGVGVSTHPFEALDPFNDLVEDYASVMKLAIGSLIGQTLLLEITGSLMFKIALSLAGALLILCLWRDWRLTPLAWKAFALIGLGRFLLLMTLVASTLVDQAFLDERTSASMAEVQGLSEEVQATGLAEAGDALTPQQRERLEAEMADTDQRRQQLRESLIETNRQIGKAEDAVEQSRGRLSLLTARLSLTERLNPFHDNPEIERLEQQLGQRRQRLAELTDEREGQLAELAAVDRERDTLRRRLAGEDPDEGLFDGLAERIGALTDGLSISAIQSRVESGTNAILQLMALFVMRTLVIPLLFLWLGLKLFKGLYSRPGASLRLPPPRQERVIHPPPQADVESRD</sequence>
<name>A0AAU7KM27_9GAMM</name>
<keyword evidence="3" id="KW-1133">Transmembrane helix</keyword>
<reference evidence="4" key="1">
    <citation type="submission" date="2022-06" db="EMBL/GenBank/DDBJ databases">
        <title>A novel DMS-producing enzyme.</title>
        <authorList>
            <person name="Zhang Y."/>
        </authorList>
    </citation>
    <scope>NUCLEOTIDE SEQUENCE</scope>
    <source>
        <strain evidence="4">RT37</strain>
    </source>
</reference>
<organism evidence="4">
    <name type="scientific">Halomonas sp. RT37</name>
    <dbReference type="NCBI Taxonomy" id="2950872"/>
    <lineage>
        <taxon>Bacteria</taxon>
        <taxon>Pseudomonadati</taxon>
        <taxon>Pseudomonadota</taxon>
        <taxon>Gammaproteobacteria</taxon>
        <taxon>Oceanospirillales</taxon>
        <taxon>Halomonadaceae</taxon>
        <taxon>Halomonas</taxon>
    </lineage>
</organism>